<sequence length="69" mass="8049">MKNVILLSKVLENMRQLDKEGNPIPFSMEVRTWNNQNKMGGKLKVYENAVLCMPKEKEKVRDWAKVLSV</sequence>
<protein>
    <submittedName>
        <fullName evidence="1">Uncharacterized protein</fullName>
    </submittedName>
</protein>
<evidence type="ECO:0000313" key="1">
    <source>
        <dbReference type="EMBL" id="TSE02605.1"/>
    </source>
</evidence>
<dbReference type="EMBL" id="VLNR01000155">
    <property type="protein sequence ID" value="TSE02605.1"/>
    <property type="molecule type" value="Genomic_DNA"/>
</dbReference>
<dbReference type="Proteomes" id="UP000318833">
    <property type="component" value="Unassembled WGS sequence"/>
</dbReference>
<comment type="caution">
    <text evidence="1">The sequence shown here is derived from an EMBL/GenBank/DDBJ whole genome shotgun (WGS) entry which is preliminary data.</text>
</comment>
<organism evidence="1 2">
    <name type="scientific">Aquimarina algiphila</name>
    <dbReference type="NCBI Taxonomy" id="2047982"/>
    <lineage>
        <taxon>Bacteria</taxon>
        <taxon>Pseudomonadati</taxon>
        <taxon>Bacteroidota</taxon>
        <taxon>Flavobacteriia</taxon>
        <taxon>Flavobacteriales</taxon>
        <taxon>Flavobacteriaceae</taxon>
        <taxon>Aquimarina</taxon>
    </lineage>
</organism>
<reference evidence="1 2" key="1">
    <citation type="submission" date="2019-07" db="EMBL/GenBank/DDBJ databases">
        <title>The draft genome sequence of Aquimarina algiphila M91.</title>
        <authorList>
            <person name="Meng X."/>
        </authorList>
    </citation>
    <scope>NUCLEOTIDE SEQUENCE [LARGE SCALE GENOMIC DNA]</scope>
    <source>
        <strain evidence="1 2">M91</strain>
    </source>
</reference>
<dbReference type="AlphaFoldDB" id="A0A554VA52"/>
<proteinExistence type="predicted"/>
<keyword evidence="2" id="KW-1185">Reference proteome</keyword>
<dbReference type="OrthoDB" id="1363137at2"/>
<gene>
    <name evidence="1" type="ORF">FOF46_30750</name>
</gene>
<accession>A0A554VA52</accession>
<name>A0A554VA52_9FLAO</name>
<evidence type="ECO:0000313" key="2">
    <source>
        <dbReference type="Proteomes" id="UP000318833"/>
    </source>
</evidence>